<feature type="region of interest" description="Disordered" evidence="1">
    <location>
        <begin position="14"/>
        <end position="34"/>
    </location>
</feature>
<dbReference type="Pfam" id="PF16335">
    <property type="entry name" value="GtaA_6_Hairpin"/>
    <property type="match status" value="1"/>
</dbReference>
<feature type="transmembrane region" description="Helical" evidence="2">
    <location>
        <begin position="53"/>
        <end position="75"/>
    </location>
</feature>
<dbReference type="PANTHER" id="PTHR31987:SF14">
    <property type="entry name" value="PUTATIVE (AFU_ORTHOLOGUE AFUA_6G09910)-RELATED"/>
    <property type="match status" value="1"/>
</dbReference>
<gene>
    <name evidence="5" type="ORF">PAC_01705</name>
</gene>
<dbReference type="Pfam" id="PF17168">
    <property type="entry name" value="DUF5127"/>
    <property type="match status" value="1"/>
</dbReference>
<dbReference type="Proteomes" id="UP000184330">
    <property type="component" value="Unassembled WGS sequence"/>
</dbReference>
<keyword evidence="2" id="KW-0472">Membrane</keyword>
<keyword evidence="2" id="KW-1133">Transmembrane helix</keyword>
<organism evidence="5 6">
    <name type="scientific">Phialocephala subalpina</name>
    <dbReference type="NCBI Taxonomy" id="576137"/>
    <lineage>
        <taxon>Eukaryota</taxon>
        <taxon>Fungi</taxon>
        <taxon>Dikarya</taxon>
        <taxon>Ascomycota</taxon>
        <taxon>Pezizomycotina</taxon>
        <taxon>Leotiomycetes</taxon>
        <taxon>Helotiales</taxon>
        <taxon>Mollisiaceae</taxon>
        <taxon>Phialocephala</taxon>
        <taxon>Phialocephala fortinii species complex</taxon>
    </lineage>
</organism>
<evidence type="ECO:0000256" key="2">
    <source>
        <dbReference type="SAM" id="Phobius"/>
    </source>
</evidence>
<evidence type="ECO:0000259" key="4">
    <source>
        <dbReference type="Pfam" id="PF17168"/>
    </source>
</evidence>
<evidence type="ECO:0000313" key="5">
    <source>
        <dbReference type="EMBL" id="CZR51828.1"/>
    </source>
</evidence>
<evidence type="ECO:0000259" key="3">
    <source>
        <dbReference type="Pfam" id="PF16335"/>
    </source>
</evidence>
<protein>
    <submittedName>
        <fullName evidence="5">Related to glutaminase A</fullName>
    </submittedName>
</protein>
<sequence length="763" mass="83439">MLWGKKGADAAITPVVEAGDENPEEPTGLEQSKQTSLKARYSRFKNFYLESKVLRISCIALIVALLALLVALLAYTQTRRRPVATHPSTNFTHIPIQPASYPLSVRSPYLSTWIPGGLVEKLPYSSPQFWTGASLGWSIMARVDNVTYSLMGVSKPANGTVAATVLKGEFTSTHTYFTLRAGGTNLTLDFLSPVSPSNYLRQSLPFSYLTITASSKNGNTVQVYTDLDDSWTGQDDNTIWNFTSTTNTSMFSMSAVGTSKYSQRMEQALWGDVILASRASNSSKLSIQAGDRAAVRKAFAGAGSLTGATPDWNANGVMGMAHDLGLVRGDSAVTFAVGYVREDAINYLGRPYTGYYRSSYPNTLDAVSYFLDDLQDAEDESLRLDSDVIGKSTAVAGTNYSDVVALSMRQAYGGIDLVVPSNTTNTSEVLAFIKEISSDGNVNTIDVIFPAFPIYWAMDPEWIRLLLDPVLQYLSTGAWKRPFVIHDIGSNYPNATGHDDQRAEEMPIEETGNLMILAYAYVLASNNTEWANQYLSLFQNYTDYLVNNSLNISLQLSTNDAAGPLVNETNLAVKGALGLKAFGLLSGMTNYSSLGDAHASLLYTDGLATSNSLNATHFTLEYPSSSFENTWKVTFNLFPDVLLNLSTFPTSAYDTENTFYPQIRSQGGVALDNRQWWAKTDWNLWTAAAASSSGSNTTRDMMVNDIWAYASNGMNEAPFSDRYVVKSEGAPRMVGREFALRARPTVGGHFALLAMLGARCLKW</sequence>
<dbReference type="OrthoDB" id="3918848at2759"/>
<name>A0A1L7WGD3_9HELO</name>
<dbReference type="PANTHER" id="PTHR31987">
    <property type="entry name" value="GLUTAMINASE A-RELATED"/>
    <property type="match status" value="1"/>
</dbReference>
<proteinExistence type="predicted"/>
<dbReference type="InterPro" id="IPR052743">
    <property type="entry name" value="Glutaminase_GtaA"/>
</dbReference>
<accession>A0A1L7WGD3</accession>
<dbReference type="EMBL" id="FJOG01000002">
    <property type="protein sequence ID" value="CZR51828.1"/>
    <property type="molecule type" value="Genomic_DNA"/>
</dbReference>
<evidence type="ECO:0000256" key="1">
    <source>
        <dbReference type="SAM" id="MobiDB-lite"/>
    </source>
</evidence>
<feature type="domain" description="Glutaminase A N-terminal" evidence="4">
    <location>
        <begin position="173"/>
        <end position="388"/>
    </location>
</feature>
<reference evidence="5 6" key="1">
    <citation type="submission" date="2016-03" db="EMBL/GenBank/DDBJ databases">
        <authorList>
            <person name="Ploux O."/>
        </authorList>
    </citation>
    <scope>NUCLEOTIDE SEQUENCE [LARGE SCALE GENOMIC DNA]</scope>
    <source>
        <strain evidence="5 6">UAMH 11012</strain>
    </source>
</reference>
<keyword evidence="2" id="KW-0812">Transmembrane</keyword>
<keyword evidence="6" id="KW-1185">Reference proteome</keyword>
<feature type="domain" description="Glutaminase A central" evidence="3">
    <location>
        <begin position="397"/>
        <end position="753"/>
    </location>
</feature>
<dbReference type="AlphaFoldDB" id="A0A1L7WGD3"/>
<dbReference type="STRING" id="576137.A0A1L7WGD3"/>
<dbReference type="InterPro" id="IPR032514">
    <property type="entry name" value="GtaA_central"/>
</dbReference>
<evidence type="ECO:0000313" key="6">
    <source>
        <dbReference type="Proteomes" id="UP000184330"/>
    </source>
</evidence>
<dbReference type="InterPro" id="IPR033433">
    <property type="entry name" value="GtaA_N"/>
</dbReference>